<feature type="signal peptide" evidence="1">
    <location>
        <begin position="1"/>
        <end position="16"/>
    </location>
</feature>
<dbReference type="EMBL" id="FUZU01000004">
    <property type="protein sequence ID" value="SKC85185.1"/>
    <property type="molecule type" value="Genomic_DNA"/>
</dbReference>
<reference evidence="2 3" key="1">
    <citation type="submission" date="2017-02" db="EMBL/GenBank/DDBJ databases">
        <authorList>
            <person name="Peterson S.W."/>
        </authorList>
    </citation>
    <scope>NUCLEOTIDE SEQUENCE [LARGE SCALE GENOMIC DNA]</scope>
    <source>
        <strain evidence="2 3">DSM 25262</strain>
    </source>
</reference>
<dbReference type="Proteomes" id="UP000190961">
    <property type="component" value="Unassembled WGS sequence"/>
</dbReference>
<proteinExistence type="predicted"/>
<evidence type="ECO:0008006" key="4">
    <source>
        <dbReference type="Google" id="ProtNLM"/>
    </source>
</evidence>
<accession>A0A1T5MAI8</accession>
<name>A0A1T5MAI8_9BACT</name>
<keyword evidence="3" id="KW-1185">Reference proteome</keyword>
<evidence type="ECO:0000256" key="1">
    <source>
        <dbReference type="SAM" id="SignalP"/>
    </source>
</evidence>
<evidence type="ECO:0000313" key="3">
    <source>
        <dbReference type="Proteomes" id="UP000190961"/>
    </source>
</evidence>
<feature type="chain" id="PRO_5012933821" description="GLPGLI family protein" evidence="1">
    <location>
        <begin position="17"/>
        <end position="230"/>
    </location>
</feature>
<dbReference type="RefSeq" id="WP_143785917.1">
    <property type="nucleotide sequence ID" value="NZ_FUZU01000004.1"/>
</dbReference>
<sequence length="230" mass="27073">MRLLAVLICLCRVACASVLYDYDSIVKSNYKDLDFFKLEGIDEMRNDEPGNYPYFNITSIGNARRIITYIHNEQERTEQVPREMNDCWLSITEVSNQREHSFIYTFLYNDKAITFTYLYDLKYPRKNGENYIPDDLDLRKRKDYTLNDHYLTQVRVYTPLKTITYFFDFKKGKRKVLSNPSLELVQGVAKSNSFNSLVDERVIQGDIVTEQHINNQLNSANKSCYSLRDA</sequence>
<organism evidence="2 3">
    <name type="scientific">Ohtaekwangia koreensis</name>
    <dbReference type="NCBI Taxonomy" id="688867"/>
    <lineage>
        <taxon>Bacteria</taxon>
        <taxon>Pseudomonadati</taxon>
        <taxon>Bacteroidota</taxon>
        <taxon>Cytophagia</taxon>
        <taxon>Cytophagales</taxon>
        <taxon>Fulvivirgaceae</taxon>
        <taxon>Ohtaekwangia</taxon>
    </lineage>
</organism>
<evidence type="ECO:0000313" key="2">
    <source>
        <dbReference type="EMBL" id="SKC85185.1"/>
    </source>
</evidence>
<keyword evidence="1" id="KW-0732">Signal</keyword>
<gene>
    <name evidence="2" type="ORF">SAMN05660236_4851</name>
</gene>
<dbReference type="AlphaFoldDB" id="A0A1T5MAI8"/>
<protein>
    <recommendedName>
        <fullName evidence="4">GLPGLI family protein</fullName>
    </recommendedName>
</protein>